<organism evidence="3 4">
    <name type="scientific">Enterococcus gallinarum</name>
    <dbReference type="NCBI Taxonomy" id="1353"/>
    <lineage>
        <taxon>Bacteria</taxon>
        <taxon>Bacillati</taxon>
        <taxon>Bacillota</taxon>
        <taxon>Bacilli</taxon>
        <taxon>Lactobacillales</taxon>
        <taxon>Enterococcaceae</taxon>
        <taxon>Enterococcus</taxon>
    </lineage>
</organism>
<comment type="caution">
    <text evidence="3">The sequence shown here is derived from an EMBL/GenBank/DDBJ whole genome shotgun (WGS) entry which is preliminary data.</text>
</comment>
<dbReference type="InterPro" id="IPR008044">
    <property type="entry name" value="Phage_lysin"/>
</dbReference>
<reference evidence="3 4" key="1">
    <citation type="submission" date="2023-06" db="EMBL/GenBank/DDBJ databases">
        <title>Acute promotion of culturable opportunistic pathogens and persistent increase of antibiotic resistance following antibiotic exposure in mouse gut microbiota.</title>
        <authorList>
            <person name="Li L."/>
            <person name="Wang B."/>
            <person name="Sun Y."/>
            <person name="Wang M."/>
            <person name="Xu H."/>
        </authorList>
    </citation>
    <scope>NUCLEOTIDE SEQUENCE [LARGE SCALE GENOMIC DNA]</scope>
    <source>
        <strain evidence="3 4">CRI2_2</strain>
    </source>
</reference>
<evidence type="ECO:0000313" key="3">
    <source>
        <dbReference type="EMBL" id="MDL4937443.1"/>
    </source>
</evidence>
<dbReference type="Proteomes" id="UP001241571">
    <property type="component" value="Unassembled WGS sequence"/>
</dbReference>
<dbReference type="EMBL" id="JASUBT010000018">
    <property type="protein sequence ID" value="MDL4937443.1"/>
    <property type="molecule type" value="Genomic_DNA"/>
</dbReference>
<evidence type="ECO:0000256" key="1">
    <source>
        <dbReference type="SAM" id="MobiDB-lite"/>
    </source>
</evidence>
<feature type="domain" description="Bacteriophage lysin" evidence="2">
    <location>
        <begin position="5"/>
        <end position="59"/>
    </location>
</feature>
<protein>
    <submittedName>
        <fullName evidence="3">Peptidoglycan amidohydrolase family protein</fullName>
    </submittedName>
</protein>
<name>A0ABD4ZXG3_ENTGA</name>
<dbReference type="AlphaFoldDB" id="A0ABD4ZXG3"/>
<feature type="region of interest" description="Disordered" evidence="1">
    <location>
        <begin position="1"/>
        <end position="22"/>
    </location>
</feature>
<sequence>MEQLRNQGVRYSMSDSRTGTDGTADCSRAIYVCLRKAGASNAGWVLNTDSMHSWLGAEWVSINCAE</sequence>
<evidence type="ECO:0000313" key="4">
    <source>
        <dbReference type="Proteomes" id="UP001241571"/>
    </source>
</evidence>
<gene>
    <name evidence="3" type="ORF">QRX88_17215</name>
</gene>
<evidence type="ECO:0000259" key="2">
    <source>
        <dbReference type="Pfam" id="PF05382"/>
    </source>
</evidence>
<accession>A0ABD4ZXG3</accession>
<dbReference type="Pfam" id="PF05382">
    <property type="entry name" value="Amidase_5"/>
    <property type="match status" value="1"/>
</dbReference>
<dbReference type="RefSeq" id="WP_255200751.1">
    <property type="nucleotide sequence ID" value="NZ_BSYC01000003.1"/>
</dbReference>
<proteinExistence type="predicted"/>